<dbReference type="Proteomes" id="UP000762676">
    <property type="component" value="Unassembled WGS sequence"/>
</dbReference>
<evidence type="ECO:0000256" key="1">
    <source>
        <dbReference type="SAM" id="Phobius"/>
    </source>
</evidence>
<reference evidence="2 3" key="1">
    <citation type="journal article" date="2021" name="Elife">
        <title>Chloroplast acquisition without the gene transfer in kleptoplastic sea slugs, Plakobranchus ocellatus.</title>
        <authorList>
            <person name="Maeda T."/>
            <person name="Takahashi S."/>
            <person name="Yoshida T."/>
            <person name="Shimamura S."/>
            <person name="Takaki Y."/>
            <person name="Nagai Y."/>
            <person name="Toyoda A."/>
            <person name="Suzuki Y."/>
            <person name="Arimoto A."/>
            <person name="Ishii H."/>
            <person name="Satoh N."/>
            <person name="Nishiyama T."/>
            <person name="Hasebe M."/>
            <person name="Maruyama T."/>
            <person name="Minagawa J."/>
            <person name="Obokata J."/>
            <person name="Shigenobu S."/>
        </authorList>
    </citation>
    <scope>NUCLEOTIDE SEQUENCE [LARGE SCALE GENOMIC DNA]</scope>
</reference>
<sequence length="66" mass="7264">MKDSRIPLLWKTSKIVPVPKKGNVFIVMFQNIKKVVVVVVVRGVIVVVVVVVIVSFVVVVVIVVIV</sequence>
<keyword evidence="1" id="KW-0812">Transmembrane</keyword>
<keyword evidence="1" id="KW-1133">Transmembrane helix</keyword>
<evidence type="ECO:0000313" key="2">
    <source>
        <dbReference type="EMBL" id="GFS24811.1"/>
    </source>
</evidence>
<gene>
    <name evidence="2" type="ORF">ElyMa_003425800</name>
</gene>
<evidence type="ECO:0000313" key="3">
    <source>
        <dbReference type="Proteomes" id="UP000762676"/>
    </source>
</evidence>
<comment type="caution">
    <text evidence="2">The sequence shown here is derived from an EMBL/GenBank/DDBJ whole genome shotgun (WGS) entry which is preliminary data.</text>
</comment>
<organism evidence="2 3">
    <name type="scientific">Elysia marginata</name>
    <dbReference type="NCBI Taxonomy" id="1093978"/>
    <lineage>
        <taxon>Eukaryota</taxon>
        <taxon>Metazoa</taxon>
        <taxon>Spiralia</taxon>
        <taxon>Lophotrochozoa</taxon>
        <taxon>Mollusca</taxon>
        <taxon>Gastropoda</taxon>
        <taxon>Heterobranchia</taxon>
        <taxon>Euthyneura</taxon>
        <taxon>Panpulmonata</taxon>
        <taxon>Sacoglossa</taxon>
        <taxon>Placobranchoidea</taxon>
        <taxon>Plakobranchidae</taxon>
        <taxon>Elysia</taxon>
    </lineage>
</organism>
<keyword evidence="1" id="KW-0472">Membrane</keyword>
<dbReference type="EMBL" id="BMAT01007037">
    <property type="protein sequence ID" value="GFS24811.1"/>
    <property type="molecule type" value="Genomic_DNA"/>
</dbReference>
<dbReference type="AlphaFoldDB" id="A0AAV4JR89"/>
<keyword evidence="3" id="KW-1185">Reference proteome</keyword>
<protein>
    <submittedName>
        <fullName evidence="2">Uncharacterized protein</fullName>
    </submittedName>
</protein>
<feature type="transmembrane region" description="Helical" evidence="1">
    <location>
        <begin position="35"/>
        <end position="65"/>
    </location>
</feature>
<name>A0AAV4JR89_9GAST</name>
<proteinExistence type="predicted"/>
<accession>A0AAV4JR89</accession>